<comment type="caution">
    <text evidence="2">The sequence shown here is derived from an EMBL/GenBank/DDBJ whole genome shotgun (WGS) entry which is preliminary data.</text>
</comment>
<evidence type="ECO:0000313" key="2">
    <source>
        <dbReference type="EMBL" id="CAK0797571.1"/>
    </source>
</evidence>
<feature type="region of interest" description="Disordered" evidence="1">
    <location>
        <begin position="279"/>
        <end position="331"/>
    </location>
</feature>
<organism evidence="2 3">
    <name type="scientific">Prorocentrum cordatum</name>
    <dbReference type="NCBI Taxonomy" id="2364126"/>
    <lineage>
        <taxon>Eukaryota</taxon>
        <taxon>Sar</taxon>
        <taxon>Alveolata</taxon>
        <taxon>Dinophyceae</taxon>
        <taxon>Prorocentrales</taxon>
        <taxon>Prorocentraceae</taxon>
        <taxon>Prorocentrum</taxon>
    </lineage>
</organism>
<feature type="non-terminal residue" evidence="2">
    <location>
        <position position="1"/>
    </location>
</feature>
<evidence type="ECO:0000256" key="1">
    <source>
        <dbReference type="SAM" id="MobiDB-lite"/>
    </source>
</evidence>
<evidence type="ECO:0000313" key="3">
    <source>
        <dbReference type="Proteomes" id="UP001189429"/>
    </source>
</evidence>
<dbReference type="Proteomes" id="UP001189429">
    <property type="component" value="Unassembled WGS sequence"/>
</dbReference>
<reference evidence="2" key="1">
    <citation type="submission" date="2023-10" db="EMBL/GenBank/DDBJ databases">
        <authorList>
            <person name="Chen Y."/>
            <person name="Shah S."/>
            <person name="Dougan E. K."/>
            <person name="Thang M."/>
            <person name="Chan C."/>
        </authorList>
    </citation>
    <scope>NUCLEOTIDE SEQUENCE [LARGE SCALE GENOMIC DNA]</scope>
</reference>
<keyword evidence="3" id="KW-1185">Reference proteome</keyword>
<proteinExistence type="predicted"/>
<dbReference type="EMBL" id="CAUYUJ010001779">
    <property type="protein sequence ID" value="CAK0797571.1"/>
    <property type="molecule type" value="Genomic_DNA"/>
</dbReference>
<gene>
    <name evidence="2" type="ORF">PCOR1329_LOCUS6613</name>
</gene>
<protein>
    <submittedName>
        <fullName evidence="2">Uncharacterized protein</fullName>
    </submittedName>
</protein>
<accession>A0ABN9PWY1</accession>
<sequence>QRALALLREIWEVKLEPDQWSATAQASAHARKASSGSELWRCSERCGRRSWSPASSYSAGISACEKGEQWQRALALFSEVWEAKLELDLIQLQCRDQRVRERRTVAGGPVLAQHGVGGKAGAQCHLYALWATTRRVSTNSTLCRCSARWRLRSGSQTLSAIALGSSRARRASSGGRLCRCSARWCRRSWSAASSATALGSARARKPTVSTVLASVGSASSLGRALSAYDGPGLLPYASSPLISDVFERPRACVQRRDQRVREGRAVAAIRVDVQRDGAGDVGARCQPLPHRDQRVREREAVSAAPVPARRDVAGEGGLSRPELQRQYQHTR</sequence>
<feature type="compositionally biased region" description="Basic and acidic residues" evidence="1">
    <location>
        <begin position="289"/>
        <end position="300"/>
    </location>
</feature>
<name>A0ABN9PWY1_9DINO</name>